<gene>
    <name evidence="3" type="ORF">ACFQFD_12855</name>
</gene>
<feature type="transmembrane region" description="Helical" evidence="1">
    <location>
        <begin position="39"/>
        <end position="59"/>
    </location>
</feature>
<protein>
    <submittedName>
        <fullName evidence="3">SHOCT domain-containing protein</fullName>
    </submittedName>
</protein>
<keyword evidence="4" id="KW-1185">Reference proteome</keyword>
<dbReference type="GeneID" id="81209946"/>
<evidence type="ECO:0000259" key="2">
    <source>
        <dbReference type="Pfam" id="PF09851"/>
    </source>
</evidence>
<dbReference type="Pfam" id="PF09851">
    <property type="entry name" value="SHOCT"/>
    <property type="match status" value="1"/>
</dbReference>
<name>A0ABD5TC63_9EURY</name>
<organism evidence="3 4">
    <name type="scientific">Halobaculum halobium</name>
    <dbReference type="NCBI Taxonomy" id="3032281"/>
    <lineage>
        <taxon>Archaea</taxon>
        <taxon>Methanobacteriati</taxon>
        <taxon>Methanobacteriota</taxon>
        <taxon>Stenosarchaea group</taxon>
        <taxon>Halobacteria</taxon>
        <taxon>Halobacteriales</taxon>
        <taxon>Haloferacaceae</taxon>
        <taxon>Halobaculum</taxon>
    </lineage>
</organism>
<dbReference type="InterPro" id="IPR018649">
    <property type="entry name" value="SHOCT"/>
</dbReference>
<keyword evidence="1" id="KW-0812">Transmembrane</keyword>
<dbReference type="AlphaFoldDB" id="A0ABD5TC63"/>
<proteinExistence type="predicted"/>
<dbReference type="RefSeq" id="WP_284061044.1">
    <property type="nucleotide sequence ID" value="NZ_CP126158.1"/>
</dbReference>
<sequence length="136" mass="15192">MSDSDDRVVTGLMLGTFLAFGVDTILIVAALWYVGAVPASTATGVSIAILSVFLLWIAVRWDRLRRTRGTGATVNAGPKPDAEDEPIERLKRRYADGEISDEEFERRIDRLLDADSRIEAGALREDDPRERERETE</sequence>
<accession>A0ABD5TC63</accession>
<evidence type="ECO:0000313" key="4">
    <source>
        <dbReference type="Proteomes" id="UP001596443"/>
    </source>
</evidence>
<reference evidence="3 4" key="1">
    <citation type="journal article" date="2019" name="Int. J. Syst. Evol. Microbiol.">
        <title>The Global Catalogue of Microorganisms (GCM) 10K type strain sequencing project: providing services to taxonomists for standard genome sequencing and annotation.</title>
        <authorList>
            <consortium name="The Broad Institute Genomics Platform"/>
            <consortium name="The Broad Institute Genome Sequencing Center for Infectious Disease"/>
            <person name="Wu L."/>
            <person name="Ma J."/>
        </authorList>
    </citation>
    <scope>NUCLEOTIDE SEQUENCE [LARGE SCALE GENOMIC DNA]</scope>
    <source>
        <strain evidence="3 4">SYNS20</strain>
    </source>
</reference>
<comment type="caution">
    <text evidence="3">The sequence shown here is derived from an EMBL/GenBank/DDBJ whole genome shotgun (WGS) entry which is preliminary data.</text>
</comment>
<evidence type="ECO:0000313" key="3">
    <source>
        <dbReference type="EMBL" id="MFC6786846.1"/>
    </source>
</evidence>
<evidence type="ECO:0000256" key="1">
    <source>
        <dbReference type="SAM" id="Phobius"/>
    </source>
</evidence>
<keyword evidence="1" id="KW-1133">Transmembrane helix</keyword>
<feature type="transmembrane region" description="Helical" evidence="1">
    <location>
        <begin position="12"/>
        <end position="33"/>
    </location>
</feature>
<feature type="domain" description="SHOCT" evidence="2">
    <location>
        <begin position="85"/>
        <end position="112"/>
    </location>
</feature>
<dbReference type="Proteomes" id="UP001596443">
    <property type="component" value="Unassembled WGS sequence"/>
</dbReference>
<dbReference type="EMBL" id="JBHSWX010000012">
    <property type="protein sequence ID" value="MFC6786846.1"/>
    <property type="molecule type" value="Genomic_DNA"/>
</dbReference>
<keyword evidence="1" id="KW-0472">Membrane</keyword>